<dbReference type="InterPro" id="IPR051465">
    <property type="entry name" value="Cell_Envelope_Struct_Comp"/>
</dbReference>
<dbReference type="InterPro" id="IPR001119">
    <property type="entry name" value="SLH_dom"/>
</dbReference>
<feature type="chain" id="PRO_5017235949" description="SLH domain-containing protein" evidence="2">
    <location>
        <begin position="25"/>
        <end position="423"/>
    </location>
</feature>
<evidence type="ECO:0000256" key="2">
    <source>
        <dbReference type="SAM" id="SignalP"/>
    </source>
</evidence>
<dbReference type="EMBL" id="QXZZ01000012">
    <property type="protein sequence ID" value="RJY51104.1"/>
    <property type="molecule type" value="Genomic_DNA"/>
</dbReference>
<dbReference type="Pfam" id="PF16930">
    <property type="entry name" value="Porin_5"/>
    <property type="match status" value="1"/>
</dbReference>
<reference evidence="4 5" key="1">
    <citation type="submission" date="2018-09" db="EMBL/GenBank/DDBJ databases">
        <title>Genome sequence of Veillonella atypica isolated from periodontal Korean patients.</title>
        <authorList>
            <person name="Lee J.-H."/>
            <person name="Moon J.-H."/>
            <person name="Shin S.-Y."/>
        </authorList>
    </citation>
    <scope>NUCLEOTIDE SEQUENCE [LARGE SCALE GENOMIC DNA]</scope>
    <source>
        <strain evidence="4 5">KHUD_V1</strain>
    </source>
</reference>
<evidence type="ECO:0000313" key="4">
    <source>
        <dbReference type="EMBL" id="RJY51104.1"/>
    </source>
</evidence>
<evidence type="ECO:0000259" key="3">
    <source>
        <dbReference type="PROSITE" id="PS51272"/>
    </source>
</evidence>
<feature type="coiled-coil region" evidence="1">
    <location>
        <begin position="77"/>
        <end position="115"/>
    </location>
</feature>
<dbReference type="PROSITE" id="PS51272">
    <property type="entry name" value="SLH"/>
    <property type="match status" value="1"/>
</dbReference>
<evidence type="ECO:0000256" key="1">
    <source>
        <dbReference type="SAM" id="Coils"/>
    </source>
</evidence>
<organism evidence="4 5">
    <name type="scientific">Veillonella atypica</name>
    <dbReference type="NCBI Taxonomy" id="39777"/>
    <lineage>
        <taxon>Bacteria</taxon>
        <taxon>Bacillati</taxon>
        <taxon>Bacillota</taxon>
        <taxon>Negativicutes</taxon>
        <taxon>Veillonellales</taxon>
        <taxon>Veillonellaceae</taxon>
        <taxon>Veillonella</taxon>
    </lineage>
</organism>
<dbReference type="PANTHER" id="PTHR43308:SF1">
    <property type="entry name" value="OUTER MEMBRANE PROTEIN ALPHA"/>
    <property type="match status" value="1"/>
</dbReference>
<feature type="signal peptide" evidence="2">
    <location>
        <begin position="1"/>
        <end position="24"/>
    </location>
</feature>
<dbReference type="RefSeq" id="WP_119982151.1">
    <property type="nucleotide sequence ID" value="NZ_QXZZ01000012.1"/>
</dbReference>
<keyword evidence="1" id="KW-0175">Coiled coil</keyword>
<keyword evidence="2" id="KW-0732">Signal</keyword>
<dbReference type="Proteomes" id="UP000277803">
    <property type="component" value="Unassembled WGS sequence"/>
</dbReference>
<dbReference type="Pfam" id="PF00395">
    <property type="entry name" value="SLH"/>
    <property type="match status" value="1"/>
</dbReference>
<gene>
    <name evidence="4" type="ORF">D2965_02010</name>
</gene>
<dbReference type="InterPro" id="IPR032638">
    <property type="entry name" value="Porin_5"/>
</dbReference>
<sequence>MMNKKNLSLAVAALSVVGVTTAFAANPFSDVTPDSWAYQSVSQLASAGIINGYPDGTFKGQKDITRFEMAQMVAKAMANQDRANAEQQAMINRLADEFSNELSNLGVRVAALEDRVGNVKFSGDARINYVEKEGIDNLDSEGKFAARVRLNMDAKVNKNTSVKVRLTTGSIELGDAAKDHTMSFDLAYVEHKFGKNHMVDIGRYTQSFGDGLIYSSNFDGIGYTTQVGKVKVNAAYGYPTLGRFSKASKDNNTEMALINLSAPVNKHLNVGGMFAHVGTTNVKMGNGKTINDFNNVYGFNAQYNSGKFATNAEWVTATGLNNSDVWNVGVKWGDYKITKKNSWRVALDYYNQEKNAPVFKTQKYEGNDLYGKSRHEGYKAWQLSASYAPEKNVGITTYYGFHAKTQEGHKVNDYYRADLLFKF</sequence>
<name>A0A3A6W2X3_9FIRM</name>
<dbReference type="SUPFAM" id="SSF56935">
    <property type="entry name" value="Porins"/>
    <property type="match status" value="1"/>
</dbReference>
<accession>A0A3A6W2X3</accession>
<protein>
    <recommendedName>
        <fullName evidence="3">SLH domain-containing protein</fullName>
    </recommendedName>
</protein>
<feature type="domain" description="SLH" evidence="3">
    <location>
        <begin position="24"/>
        <end position="87"/>
    </location>
</feature>
<dbReference type="AlphaFoldDB" id="A0A3A6W2X3"/>
<evidence type="ECO:0000313" key="5">
    <source>
        <dbReference type="Proteomes" id="UP000277803"/>
    </source>
</evidence>
<dbReference type="PANTHER" id="PTHR43308">
    <property type="entry name" value="OUTER MEMBRANE PROTEIN ALPHA-RELATED"/>
    <property type="match status" value="1"/>
</dbReference>
<comment type="caution">
    <text evidence="4">The sequence shown here is derived from an EMBL/GenBank/DDBJ whole genome shotgun (WGS) entry which is preliminary data.</text>
</comment>
<proteinExistence type="predicted"/>